<protein>
    <recommendedName>
        <fullName evidence="1">IraD/Gp25-like domain-containing protein</fullName>
    </recommendedName>
</protein>
<dbReference type="Proteomes" id="UP000192923">
    <property type="component" value="Unassembled WGS sequence"/>
</dbReference>
<gene>
    <name evidence="2" type="ORF">SAMN02949497_0263</name>
</gene>
<dbReference type="OrthoDB" id="9802846at2"/>
<feature type="domain" description="IraD/Gp25-like" evidence="1">
    <location>
        <begin position="28"/>
        <end position="117"/>
    </location>
</feature>
<dbReference type="STRING" id="1760988.SAMN02949497_0263"/>
<dbReference type="Gene3D" id="3.10.450.40">
    <property type="match status" value="1"/>
</dbReference>
<evidence type="ECO:0000259" key="1">
    <source>
        <dbReference type="Pfam" id="PF04965"/>
    </source>
</evidence>
<reference evidence="2 3" key="1">
    <citation type="submission" date="2016-12" db="EMBL/GenBank/DDBJ databases">
        <authorList>
            <person name="Song W.-J."/>
            <person name="Kurnit D.M."/>
        </authorList>
    </citation>
    <scope>NUCLEOTIDE SEQUENCE [LARGE SCALE GENOMIC DNA]</scope>
    <source>
        <strain evidence="2 3">175</strain>
    </source>
</reference>
<accession>A0A1Y6DAP9</accession>
<dbReference type="Pfam" id="PF04965">
    <property type="entry name" value="GPW_gp25"/>
    <property type="match status" value="1"/>
</dbReference>
<keyword evidence="3" id="KW-1185">Reference proteome</keyword>
<dbReference type="AlphaFoldDB" id="A0A1Y6DAP9"/>
<evidence type="ECO:0000313" key="2">
    <source>
        <dbReference type="EMBL" id="SMF97693.1"/>
    </source>
</evidence>
<organism evidence="2 3">
    <name type="scientific">Methylomagnum ishizawai</name>
    <dbReference type="NCBI Taxonomy" id="1760988"/>
    <lineage>
        <taxon>Bacteria</taxon>
        <taxon>Pseudomonadati</taxon>
        <taxon>Pseudomonadota</taxon>
        <taxon>Gammaproteobacteria</taxon>
        <taxon>Methylococcales</taxon>
        <taxon>Methylococcaceae</taxon>
        <taxon>Methylomagnum</taxon>
    </lineage>
</organism>
<evidence type="ECO:0000313" key="3">
    <source>
        <dbReference type="Proteomes" id="UP000192923"/>
    </source>
</evidence>
<sequence length="136" mass="15154">MDAPSFLGRGWHFPPTFGDGGREVWQVSGTEDIQQSLHILLATAQGERVMLEDFGCDLRRFAFAGMDRDLGNTLAAAIKTALLRHEPRIQVETVAVERGETEGWVSIQIVYRVPSTNSRFNLVYPFYLDEGARGGP</sequence>
<dbReference type="EMBL" id="FXAM01000003">
    <property type="protein sequence ID" value="SMF97693.1"/>
    <property type="molecule type" value="Genomic_DNA"/>
</dbReference>
<name>A0A1Y6DAP9_9GAMM</name>
<dbReference type="RefSeq" id="WP_085216712.1">
    <property type="nucleotide sequence ID" value="NZ_FXAM01000003.1"/>
</dbReference>
<dbReference type="InterPro" id="IPR007048">
    <property type="entry name" value="IraD/Gp25-like"/>
</dbReference>
<dbReference type="SUPFAM" id="SSF160719">
    <property type="entry name" value="gpW/gp25-like"/>
    <property type="match status" value="1"/>
</dbReference>
<proteinExistence type="predicted"/>